<gene>
    <name evidence="2" type="ORF">COT94_03760</name>
</gene>
<sequence>MCANGRVGQAQTRRKLGKLRKNIKQDDEAMAKVNFATDARTNFQEGDNKDKKNILLQIGTNRELKDRKLIITPYKWLIPIEKMIKHLEAKFITLELNKTPLNTKQNEAYTSLCRELRRGRDIRSQIIVRRHSQFPRPQLTIPPAGGIWFRFSNPSRRQSSSPAPLHKYKKPS</sequence>
<evidence type="ECO:0000256" key="1">
    <source>
        <dbReference type="SAM" id="MobiDB-lite"/>
    </source>
</evidence>
<protein>
    <submittedName>
        <fullName evidence="2">Uncharacterized protein</fullName>
    </submittedName>
</protein>
<feature type="compositionally biased region" description="Polar residues" evidence="1">
    <location>
        <begin position="153"/>
        <end position="162"/>
    </location>
</feature>
<comment type="caution">
    <text evidence="2">The sequence shown here is derived from an EMBL/GenBank/DDBJ whole genome shotgun (WGS) entry which is preliminary data.</text>
</comment>
<reference evidence="3" key="1">
    <citation type="submission" date="2017-09" db="EMBL/GenBank/DDBJ databases">
        <title>Depth-based differentiation of microbial function through sediment-hosted aquifers and enrichment of novel symbionts in the deep terrestrial subsurface.</title>
        <authorList>
            <person name="Probst A.J."/>
            <person name="Ladd B."/>
            <person name="Jarett J.K."/>
            <person name="Geller-Mcgrath D.E."/>
            <person name="Sieber C.M.K."/>
            <person name="Emerson J.B."/>
            <person name="Anantharaman K."/>
            <person name="Thomas B.C."/>
            <person name="Malmstrom R."/>
            <person name="Stieglmeier M."/>
            <person name="Klingl A."/>
            <person name="Woyke T."/>
            <person name="Ryan C.M."/>
            <person name="Banfield J.F."/>
        </authorList>
    </citation>
    <scope>NUCLEOTIDE SEQUENCE [LARGE SCALE GENOMIC DNA]</scope>
</reference>
<dbReference type="Proteomes" id="UP000228533">
    <property type="component" value="Unassembled WGS sequence"/>
</dbReference>
<organism evidence="2 3">
    <name type="scientific">Candidatus Falkowbacteria bacterium CG10_big_fil_rev_8_21_14_0_10_37_14</name>
    <dbReference type="NCBI Taxonomy" id="1974561"/>
    <lineage>
        <taxon>Bacteria</taxon>
        <taxon>Candidatus Falkowiibacteriota</taxon>
    </lineage>
</organism>
<feature type="region of interest" description="Disordered" evidence="1">
    <location>
        <begin position="153"/>
        <end position="172"/>
    </location>
</feature>
<dbReference type="EMBL" id="PFAM01000023">
    <property type="protein sequence ID" value="PIT95681.1"/>
    <property type="molecule type" value="Genomic_DNA"/>
</dbReference>
<accession>A0A2M6WSD4</accession>
<proteinExistence type="predicted"/>
<evidence type="ECO:0000313" key="2">
    <source>
        <dbReference type="EMBL" id="PIT95681.1"/>
    </source>
</evidence>
<name>A0A2M6WSD4_9BACT</name>
<evidence type="ECO:0000313" key="3">
    <source>
        <dbReference type="Proteomes" id="UP000228533"/>
    </source>
</evidence>
<dbReference type="AlphaFoldDB" id="A0A2M6WSD4"/>